<keyword evidence="1" id="KW-0645">Protease</keyword>
<gene>
    <name evidence="1" type="ORF">ACFFH7_16370</name>
</gene>
<keyword evidence="1" id="KW-0378">Hydrolase</keyword>
<keyword evidence="2" id="KW-1185">Reference proteome</keyword>
<protein>
    <submittedName>
        <fullName evidence="1">Serine protease</fullName>
    </submittedName>
</protein>
<dbReference type="Gene3D" id="2.40.10.120">
    <property type="match status" value="1"/>
</dbReference>
<dbReference type="Proteomes" id="UP001589810">
    <property type="component" value="Unassembled WGS sequence"/>
</dbReference>
<accession>A0ABV6MT93</accession>
<organism evidence="1 2">
    <name type="scientific">Kutzneria chonburiensis</name>
    <dbReference type="NCBI Taxonomy" id="1483604"/>
    <lineage>
        <taxon>Bacteria</taxon>
        <taxon>Bacillati</taxon>
        <taxon>Actinomycetota</taxon>
        <taxon>Actinomycetes</taxon>
        <taxon>Pseudonocardiales</taxon>
        <taxon>Pseudonocardiaceae</taxon>
        <taxon>Kutzneria</taxon>
    </lineage>
</organism>
<dbReference type="SUPFAM" id="SSF50494">
    <property type="entry name" value="Trypsin-like serine proteases"/>
    <property type="match status" value="1"/>
</dbReference>
<dbReference type="EMBL" id="JBHLUD010000004">
    <property type="protein sequence ID" value="MFC0543076.1"/>
    <property type="molecule type" value="Genomic_DNA"/>
</dbReference>
<comment type="caution">
    <text evidence="1">The sequence shown here is derived from an EMBL/GenBank/DDBJ whole genome shotgun (WGS) entry which is preliminary data.</text>
</comment>
<dbReference type="InterPro" id="IPR009003">
    <property type="entry name" value="Peptidase_S1_PA"/>
</dbReference>
<evidence type="ECO:0000313" key="2">
    <source>
        <dbReference type="Proteomes" id="UP001589810"/>
    </source>
</evidence>
<dbReference type="RefSeq" id="WP_273941476.1">
    <property type="nucleotide sequence ID" value="NZ_CP097263.1"/>
</dbReference>
<dbReference type="GO" id="GO:0006508">
    <property type="term" value="P:proteolysis"/>
    <property type="evidence" value="ECO:0007669"/>
    <property type="project" value="UniProtKB-KW"/>
</dbReference>
<dbReference type="GO" id="GO:0008233">
    <property type="term" value="F:peptidase activity"/>
    <property type="evidence" value="ECO:0007669"/>
    <property type="project" value="UniProtKB-KW"/>
</dbReference>
<name>A0ABV6MT93_9PSEU</name>
<proteinExistence type="predicted"/>
<reference evidence="1 2" key="1">
    <citation type="submission" date="2024-09" db="EMBL/GenBank/DDBJ databases">
        <authorList>
            <person name="Sun Q."/>
            <person name="Mori K."/>
        </authorList>
    </citation>
    <scope>NUCLEOTIDE SEQUENCE [LARGE SCALE GENOMIC DNA]</scope>
    <source>
        <strain evidence="1 2">TBRC 1432</strain>
    </source>
</reference>
<evidence type="ECO:0000313" key="1">
    <source>
        <dbReference type="EMBL" id="MFC0543076.1"/>
    </source>
</evidence>
<sequence length="473" mass="50917">MSIDAESAAGRSPDAEPWRLRLKDSRGTILGAGIALTGGAVLTCAHVVTKAHDYGENVEITAEWVELGTSATATIVPGCWAPTLPGGGADIALLQTTTDLPGATLHRLPAPRNRTVHAFGFPAEHDFGIWASAVLAGTGGPDCEWIQLDHTELGTRIRPGFSGAAALDDVSGAVVGMVVTSFRDRDSKLAWIIPVDTLRRHVPAIDRWIGDDVEADGWQPTIGVLVIQIGSLSSDRVVDASGKSTAELSQAVRPMDRHVSLGFAGIEQAQQPEQVLDDVVAPLVRQGATVVLQFDDGSSPSAMLAKQWQLDALQHRVDDLARGVEHLTEHENRARRRRAMIRTRFTPRPNLADIPALAAELELPLAILRSGVRDQDAARLARALHHYERELVDSLDAVKQAGEENDAALKDFELLRGLLISYNAKAAEHGLIEDAALAAMYRAALAALDAHPCVLTTAHDRVHAYVAEVRRRT</sequence>
<dbReference type="Pfam" id="PF13365">
    <property type="entry name" value="Trypsin_2"/>
    <property type="match status" value="1"/>
</dbReference>